<dbReference type="AlphaFoldDB" id="A0A0D2VMJ3"/>
<sequence length="208" mass="24413">MQPEMLQLFIRVLSERLHLWACIVGQPYYTSTNRSHRGRSTTPGNQQHENFVINDSLSLSGSELREMVGTTNIHLVRTLDTHITIEDLRTHLMIRKDLLQEGWLEISCKNISPAQFIMTIFRPFFLIPWIILIMHIKEEPELFESNDDQSAQSEGNYVEALQNYYEAMRLEIDSYDRSYILYNIGLIHTSNGEHTKALEYYFQALERN</sequence>
<protein>
    <submittedName>
        <fullName evidence="1">Uncharacterized protein</fullName>
    </submittedName>
</protein>
<dbReference type="InterPro" id="IPR011990">
    <property type="entry name" value="TPR-like_helical_dom_sf"/>
</dbReference>
<organism evidence="1 2">
    <name type="scientific">Gossypium raimondii</name>
    <name type="common">Peruvian cotton</name>
    <name type="synonym">Gossypium klotzschianum subsp. raimondii</name>
    <dbReference type="NCBI Taxonomy" id="29730"/>
    <lineage>
        <taxon>Eukaryota</taxon>
        <taxon>Viridiplantae</taxon>
        <taxon>Streptophyta</taxon>
        <taxon>Embryophyta</taxon>
        <taxon>Tracheophyta</taxon>
        <taxon>Spermatophyta</taxon>
        <taxon>Magnoliopsida</taxon>
        <taxon>eudicotyledons</taxon>
        <taxon>Gunneridae</taxon>
        <taxon>Pentapetalae</taxon>
        <taxon>rosids</taxon>
        <taxon>malvids</taxon>
        <taxon>Malvales</taxon>
        <taxon>Malvaceae</taxon>
        <taxon>Malvoideae</taxon>
        <taxon>Gossypium</taxon>
    </lineage>
</organism>
<feature type="non-terminal residue" evidence="1">
    <location>
        <position position="208"/>
    </location>
</feature>
<dbReference type="SUPFAM" id="SSF48452">
    <property type="entry name" value="TPR-like"/>
    <property type="match status" value="1"/>
</dbReference>
<gene>
    <name evidence="1" type="ORF">B456_011G148900</name>
</gene>
<dbReference type="Pfam" id="PF00515">
    <property type="entry name" value="TPR_1"/>
    <property type="match status" value="1"/>
</dbReference>
<dbReference type="eggNOG" id="KOG1124">
    <property type="taxonomic scope" value="Eukaryota"/>
</dbReference>
<dbReference type="PROSITE" id="PS50293">
    <property type="entry name" value="TPR_REGION"/>
    <property type="match status" value="1"/>
</dbReference>
<dbReference type="Gene3D" id="1.25.40.10">
    <property type="entry name" value="Tetratricopeptide repeat domain"/>
    <property type="match status" value="1"/>
</dbReference>
<keyword evidence="2" id="KW-1185">Reference proteome</keyword>
<dbReference type="Gramene" id="KJB71940">
    <property type="protein sequence ID" value="KJB71940"/>
    <property type="gene ID" value="B456_011G148900"/>
</dbReference>
<proteinExistence type="predicted"/>
<name>A0A0D2VMJ3_GOSRA</name>
<evidence type="ECO:0000313" key="1">
    <source>
        <dbReference type="EMBL" id="KJB71940.1"/>
    </source>
</evidence>
<accession>A0A0D2VMJ3</accession>
<reference evidence="1 2" key="1">
    <citation type="journal article" date="2012" name="Nature">
        <title>Repeated polyploidization of Gossypium genomes and the evolution of spinnable cotton fibres.</title>
        <authorList>
            <person name="Paterson A.H."/>
            <person name="Wendel J.F."/>
            <person name="Gundlach H."/>
            <person name="Guo H."/>
            <person name="Jenkins J."/>
            <person name="Jin D."/>
            <person name="Llewellyn D."/>
            <person name="Showmaker K.C."/>
            <person name="Shu S."/>
            <person name="Udall J."/>
            <person name="Yoo M.J."/>
            <person name="Byers R."/>
            <person name="Chen W."/>
            <person name="Doron-Faigenboim A."/>
            <person name="Duke M.V."/>
            <person name="Gong L."/>
            <person name="Grimwood J."/>
            <person name="Grover C."/>
            <person name="Grupp K."/>
            <person name="Hu G."/>
            <person name="Lee T.H."/>
            <person name="Li J."/>
            <person name="Lin L."/>
            <person name="Liu T."/>
            <person name="Marler B.S."/>
            <person name="Page J.T."/>
            <person name="Roberts A.W."/>
            <person name="Romanel E."/>
            <person name="Sanders W.S."/>
            <person name="Szadkowski E."/>
            <person name="Tan X."/>
            <person name="Tang H."/>
            <person name="Xu C."/>
            <person name="Wang J."/>
            <person name="Wang Z."/>
            <person name="Zhang D."/>
            <person name="Zhang L."/>
            <person name="Ashrafi H."/>
            <person name="Bedon F."/>
            <person name="Bowers J.E."/>
            <person name="Brubaker C.L."/>
            <person name="Chee P.W."/>
            <person name="Das S."/>
            <person name="Gingle A.R."/>
            <person name="Haigler C.H."/>
            <person name="Harker D."/>
            <person name="Hoffmann L.V."/>
            <person name="Hovav R."/>
            <person name="Jones D.C."/>
            <person name="Lemke C."/>
            <person name="Mansoor S."/>
            <person name="ur Rahman M."/>
            <person name="Rainville L.N."/>
            <person name="Rambani A."/>
            <person name="Reddy U.K."/>
            <person name="Rong J.K."/>
            <person name="Saranga Y."/>
            <person name="Scheffler B.E."/>
            <person name="Scheffler J.A."/>
            <person name="Stelly D.M."/>
            <person name="Triplett B.A."/>
            <person name="Van Deynze A."/>
            <person name="Vaslin M.F."/>
            <person name="Waghmare V.N."/>
            <person name="Walford S.A."/>
            <person name="Wright R.J."/>
            <person name="Zaki E.A."/>
            <person name="Zhang T."/>
            <person name="Dennis E.S."/>
            <person name="Mayer K.F."/>
            <person name="Peterson D.G."/>
            <person name="Rokhsar D.S."/>
            <person name="Wang X."/>
            <person name="Schmutz J."/>
        </authorList>
    </citation>
    <scope>NUCLEOTIDE SEQUENCE [LARGE SCALE GENOMIC DNA]</scope>
</reference>
<dbReference type="EMBL" id="CM001750">
    <property type="protein sequence ID" value="KJB71940.1"/>
    <property type="molecule type" value="Genomic_DNA"/>
</dbReference>
<dbReference type="InterPro" id="IPR019734">
    <property type="entry name" value="TPR_rpt"/>
</dbReference>
<dbReference type="STRING" id="29730.A0A0D2VMJ3"/>
<evidence type="ECO:0000313" key="2">
    <source>
        <dbReference type="Proteomes" id="UP000032304"/>
    </source>
</evidence>
<dbReference type="Proteomes" id="UP000032304">
    <property type="component" value="Chromosome 11"/>
</dbReference>